<dbReference type="Proteomes" id="UP000717585">
    <property type="component" value="Unassembled WGS sequence"/>
</dbReference>
<dbReference type="GO" id="GO:0005770">
    <property type="term" value="C:late endosome"/>
    <property type="evidence" value="ECO:0007669"/>
    <property type="project" value="TreeGrafter"/>
</dbReference>
<comment type="caution">
    <text evidence="3">The sequence shown here is derived from an EMBL/GenBank/DDBJ whole genome shotgun (WGS) entry which is preliminary data.</text>
</comment>
<sequence>MNDEFGFREYIAFILTKDPATLYVPSANVAPVARNTRVMTSPHPGPRLATPTGASHVKRARMNSLRTPQGQIDARIAQSPPPSSEVRARHWNTGERLAKMVSAETMEPLPALSIMCTEASLMRLKEQCLVTLAMLFTGLQQPTSIYSLLSNGGYINNILSSPALFANDDLVSYYVSLLKMIAIRLQADMVPLVLFNRVSTQPQTHPATPTTTQQPPAVEIVTDFPLLTEAIRYFRHPDQMIRIGVRVITLRLLRLDHDAIKAFFVEKTMVPFLSAVCHHIRTILKNYDVDEVQDWLAYLADLASVPIPQMMPAFVRIFTEVCVNPVVTQLLVGPPNRVPALQFIAQILESFDQPSHATLVRHLVHLLLPPTQPNLELPQEEHAVFSDMVLGQLDAFLAGDDAPSFHQVHQAFRDCLKAHSDPRELMVGYLVLSMVQMHICADVEILHQCGLQLWDEFDVDRVKSADIDGESDSDDTKFSVSGPILDSSIIDDAVTAMEHFASQPLPVSLLALSVVTRALVDPRRASRPISAPSDATGLKLGQVAANAAGLLLCRCHDALPSLSPHVDTSALLALEEKARHTVNELTPLTLARLLHFNIAVTPLERLCAPYNSQPSELLALFTFYICVTRLLSRVEAVPSWTKETVEDPSGAFRRWLFPADLF</sequence>
<dbReference type="EMBL" id="JAHDYR010000007">
    <property type="protein sequence ID" value="KAG9396051.1"/>
    <property type="molecule type" value="Genomic_DNA"/>
</dbReference>
<dbReference type="GO" id="GO:1901096">
    <property type="term" value="P:regulation of autophagosome maturation"/>
    <property type="evidence" value="ECO:0007669"/>
    <property type="project" value="TreeGrafter"/>
</dbReference>
<dbReference type="GO" id="GO:0006914">
    <property type="term" value="P:autophagy"/>
    <property type="evidence" value="ECO:0007669"/>
    <property type="project" value="UniProtKB-KW"/>
</dbReference>
<dbReference type="InterPro" id="IPR039272">
    <property type="entry name" value="CLEC16A/TT9"/>
</dbReference>
<keyword evidence="1" id="KW-0072">Autophagy</keyword>
<gene>
    <name evidence="3" type="ORF">J8273_2403</name>
</gene>
<dbReference type="Pfam" id="PF09758">
    <property type="entry name" value="FPL"/>
    <property type="match status" value="1"/>
</dbReference>
<dbReference type="PANTHER" id="PTHR21481">
    <property type="entry name" value="PROTEIN CLEC16A"/>
    <property type="match status" value="1"/>
</dbReference>
<reference evidence="3" key="1">
    <citation type="submission" date="2021-05" db="EMBL/GenBank/DDBJ databases">
        <title>A free-living protist that lacks canonical eukaryotic 1 DNA replication and segregation systems.</title>
        <authorList>
            <person name="Salas-Leiva D.E."/>
            <person name="Tromer E.C."/>
            <person name="Curtis B.A."/>
            <person name="Jerlstrom-Hultqvist J."/>
            <person name="Kolisko M."/>
            <person name="Yi Z."/>
            <person name="Salas-Leiva J.S."/>
            <person name="Gallot-Lavallee L."/>
            <person name="Kops G.J.P.L."/>
            <person name="Archibald J.M."/>
            <person name="Simpson A.G.B."/>
            <person name="Roger A.J."/>
        </authorList>
    </citation>
    <scope>NUCLEOTIDE SEQUENCE</scope>
    <source>
        <strain evidence="3">BICM</strain>
    </source>
</reference>
<proteinExistence type="predicted"/>
<evidence type="ECO:0000313" key="4">
    <source>
        <dbReference type="Proteomes" id="UP000717585"/>
    </source>
</evidence>
<name>A0A8J6BZZ7_9EUKA</name>
<organism evidence="3 4">
    <name type="scientific">Carpediemonas membranifera</name>
    <dbReference type="NCBI Taxonomy" id="201153"/>
    <lineage>
        <taxon>Eukaryota</taxon>
        <taxon>Metamonada</taxon>
        <taxon>Carpediemonas-like organisms</taxon>
        <taxon>Carpediemonas</taxon>
    </lineage>
</organism>
<dbReference type="AlphaFoldDB" id="A0A8J6BZZ7"/>
<evidence type="ECO:0000256" key="1">
    <source>
        <dbReference type="ARBA" id="ARBA00023006"/>
    </source>
</evidence>
<dbReference type="OrthoDB" id="294052at2759"/>
<evidence type="ECO:0000313" key="3">
    <source>
        <dbReference type="EMBL" id="KAG9396051.1"/>
    </source>
</evidence>
<evidence type="ECO:0000259" key="2">
    <source>
        <dbReference type="Pfam" id="PF09758"/>
    </source>
</evidence>
<dbReference type="PANTHER" id="PTHR21481:SF0">
    <property type="entry name" value="PROTEIN CLEC16A"/>
    <property type="match status" value="1"/>
</dbReference>
<protein>
    <submittedName>
        <fullName evidence="3">FPL family protein</fullName>
    </submittedName>
</protein>
<dbReference type="InterPro" id="IPR019155">
    <property type="entry name" value="CLEC16A/TT9_N"/>
</dbReference>
<feature type="domain" description="FPL" evidence="2">
    <location>
        <begin position="114"/>
        <end position="252"/>
    </location>
</feature>
<keyword evidence="4" id="KW-1185">Reference proteome</keyword>
<dbReference type="GO" id="GO:0016197">
    <property type="term" value="P:endosomal transport"/>
    <property type="evidence" value="ECO:0007669"/>
    <property type="project" value="TreeGrafter"/>
</dbReference>
<dbReference type="GO" id="GO:0007034">
    <property type="term" value="P:vacuolar transport"/>
    <property type="evidence" value="ECO:0007669"/>
    <property type="project" value="TreeGrafter"/>
</dbReference>
<dbReference type="GO" id="GO:0005794">
    <property type="term" value="C:Golgi apparatus"/>
    <property type="evidence" value="ECO:0007669"/>
    <property type="project" value="TreeGrafter"/>
</dbReference>
<accession>A0A8J6BZZ7</accession>